<evidence type="ECO:0000313" key="2">
    <source>
        <dbReference type="Proteomes" id="UP001211711"/>
    </source>
</evidence>
<gene>
    <name evidence="1" type="ORF">PN497_16505</name>
</gene>
<evidence type="ECO:0000313" key="1">
    <source>
        <dbReference type="EMBL" id="MDB9442951.1"/>
    </source>
</evidence>
<sequence>MSKLHLFVVQPIENLKLAEAKFKIHRFSVRSSHQRTCSRRADGDAC</sequence>
<dbReference type="EMBL" id="JAQMTI010000203">
    <property type="protein sequence ID" value="MDB9442951.1"/>
    <property type="molecule type" value="Genomic_DNA"/>
</dbReference>
<reference evidence="1 2" key="1">
    <citation type="submission" date="2023-01" db="EMBL/GenBank/DDBJ databases">
        <title>Genomes from the Australian National Cyanobacteria Reference Collection.</title>
        <authorList>
            <person name="Willis A."/>
            <person name="Lee E.M.F."/>
        </authorList>
    </citation>
    <scope>NUCLEOTIDE SEQUENCE [LARGE SCALE GENOMIC DNA]</scope>
    <source>
        <strain evidence="1 2">CS-549</strain>
    </source>
</reference>
<dbReference type="RefSeq" id="WP_193942392.1">
    <property type="nucleotide sequence ID" value="NZ_JAQMTI010000203.1"/>
</dbReference>
<organism evidence="1 2">
    <name type="scientific">Sphaerospermopsis kisseleviana CS-549</name>
    <dbReference type="NCBI Taxonomy" id="3021783"/>
    <lineage>
        <taxon>Bacteria</taxon>
        <taxon>Bacillati</taxon>
        <taxon>Cyanobacteriota</taxon>
        <taxon>Cyanophyceae</taxon>
        <taxon>Nostocales</taxon>
        <taxon>Aphanizomenonaceae</taxon>
        <taxon>Sphaerospermopsis</taxon>
        <taxon>Sphaerospermopsis kisseleviana</taxon>
    </lineage>
</organism>
<accession>A0ABT4ZU49</accession>
<keyword evidence="2" id="KW-1185">Reference proteome</keyword>
<comment type="caution">
    <text evidence="1">The sequence shown here is derived from an EMBL/GenBank/DDBJ whole genome shotgun (WGS) entry which is preliminary data.</text>
</comment>
<protein>
    <submittedName>
        <fullName evidence="1">Uncharacterized protein</fullName>
    </submittedName>
</protein>
<proteinExistence type="predicted"/>
<name>A0ABT4ZU49_9CYAN</name>
<dbReference type="Proteomes" id="UP001211711">
    <property type="component" value="Unassembled WGS sequence"/>
</dbReference>